<comment type="caution">
    <text evidence="2">The sequence shown here is derived from an EMBL/GenBank/DDBJ whole genome shotgun (WGS) entry which is preliminary data.</text>
</comment>
<reference evidence="2 3" key="1">
    <citation type="submission" date="2021-06" db="EMBL/GenBank/DDBJ databases">
        <title>Caerostris extrusa draft genome.</title>
        <authorList>
            <person name="Kono N."/>
            <person name="Arakawa K."/>
        </authorList>
    </citation>
    <scope>NUCLEOTIDE SEQUENCE [LARGE SCALE GENOMIC DNA]</scope>
</reference>
<feature type="compositionally biased region" description="Polar residues" evidence="1">
    <location>
        <begin position="83"/>
        <end position="92"/>
    </location>
</feature>
<dbReference type="Proteomes" id="UP001054945">
    <property type="component" value="Unassembled WGS sequence"/>
</dbReference>
<name>A0AAV4UXQ0_CAEEX</name>
<accession>A0AAV4UXQ0</accession>
<dbReference type="AlphaFoldDB" id="A0AAV4UXQ0"/>
<evidence type="ECO:0000313" key="2">
    <source>
        <dbReference type="EMBL" id="GIY62224.1"/>
    </source>
</evidence>
<gene>
    <name evidence="2" type="ORF">CEXT_590031</name>
</gene>
<keyword evidence="3" id="KW-1185">Reference proteome</keyword>
<dbReference type="EMBL" id="BPLR01013596">
    <property type="protein sequence ID" value="GIY62224.1"/>
    <property type="molecule type" value="Genomic_DNA"/>
</dbReference>
<organism evidence="2 3">
    <name type="scientific">Caerostris extrusa</name>
    <name type="common">Bark spider</name>
    <name type="synonym">Caerostris bankana</name>
    <dbReference type="NCBI Taxonomy" id="172846"/>
    <lineage>
        <taxon>Eukaryota</taxon>
        <taxon>Metazoa</taxon>
        <taxon>Ecdysozoa</taxon>
        <taxon>Arthropoda</taxon>
        <taxon>Chelicerata</taxon>
        <taxon>Arachnida</taxon>
        <taxon>Araneae</taxon>
        <taxon>Araneomorphae</taxon>
        <taxon>Entelegynae</taxon>
        <taxon>Araneoidea</taxon>
        <taxon>Araneidae</taxon>
        <taxon>Caerostris</taxon>
    </lineage>
</organism>
<evidence type="ECO:0000313" key="3">
    <source>
        <dbReference type="Proteomes" id="UP001054945"/>
    </source>
</evidence>
<proteinExistence type="predicted"/>
<feature type="compositionally biased region" description="Basic and acidic residues" evidence="1">
    <location>
        <begin position="94"/>
        <end position="111"/>
    </location>
</feature>
<protein>
    <submittedName>
        <fullName evidence="2">Uncharacterized protein</fullName>
    </submittedName>
</protein>
<sequence length="111" mass="12644">MPLEVGAKNHQACFPTFRAQPDNSRDGGALWHPDLPKNEAHHGIQPDRITYVLEALLSSILGHRPLPQAQEICTQKSANRSFFVNGNYTPNTSEDEKNIHMIRNKERKTYH</sequence>
<feature type="region of interest" description="Disordered" evidence="1">
    <location>
        <begin position="83"/>
        <end position="111"/>
    </location>
</feature>
<evidence type="ECO:0000256" key="1">
    <source>
        <dbReference type="SAM" id="MobiDB-lite"/>
    </source>
</evidence>
<feature type="region of interest" description="Disordered" evidence="1">
    <location>
        <begin position="15"/>
        <end position="42"/>
    </location>
</feature>